<keyword evidence="3" id="KW-1185">Reference proteome</keyword>
<dbReference type="Proteomes" id="UP001596001">
    <property type="component" value="Unassembled WGS sequence"/>
</dbReference>
<evidence type="ECO:0000256" key="1">
    <source>
        <dbReference type="SAM" id="Phobius"/>
    </source>
</evidence>
<feature type="transmembrane region" description="Helical" evidence="1">
    <location>
        <begin position="134"/>
        <end position="156"/>
    </location>
</feature>
<keyword evidence="1" id="KW-1133">Transmembrane helix</keyword>
<feature type="transmembrane region" description="Helical" evidence="1">
    <location>
        <begin position="25"/>
        <end position="45"/>
    </location>
</feature>
<evidence type="ECO:0000313" key="3">
    <source>
        <dbReference type="Proteomes" id="UP001596001"/>
    </source>
</evidence>
<protein>
    <submittedName>
        <fullName evidence="2">Uncharacterized protein</fullName>
    </submittedName>
</protein>
<feature type="transmembrane region" description="Helical" evidence="1">
    <location>
        <begin position="107"/>
        <end position="128"/>
    </location>
</feature>
<keyword evidence="1" id="KW-0472">Membrane</keyword>
<name>A0ABV9QCT2_9BURK</name>
<keyword evidence="1" id="KW-0812">Transmembrane</keyword>
<sequence>MATGKDFVKRDIYLLIDWLAVPRKITLPTLIAIGLTIGQLLWIYIDSSKIFSWLSGLSSPFCMMCATVVWAMREKLDDTIDQDSMSASEYKSFVKLNNEHRNRSTQWAIFTGAMALISSFPAIADQLIGSVWHWMVLASCTAVASTIYPYLLAAYWERQAKNYVSQKKLEAKIKTEKRTLELLIGKSKNSNQPNKGWSNGPNIMA</sequence>
<accession>A0ABV9QCT2</accession>
<dbReference type="RefSeq" id="WP_382431214.1">
    <property type="nucleotide sequence ID" value="NZ_JBHSHJ010000003.1"/>
</dbReference>
<dbReference type="EMBL" id="JBHSHJ010000003">
    <property type="protein sequence ID" value="MFC4788623.1"/>
    <property type="molecule type" value="Genomic_DNA"/>
</dbReference>
<evidence type="ECO:0000313" key="2">
    <source>
        <dbReference type="EMBL" id="MFC4788623.1"/>
    </source>
</evidence>
<proteinExistence type="predicted"/>
<feature type="transmembrane region" description="Helical" evidence="1">
    <location>
        <begin position="51"/>
        <end position="72"/>
    </location>
</feature>
<gene>
    <name evidence="2" type="ORF">ACFO6X_06445</name>
</gene>
<comment type="caution">
    <text evidence="2">The sequence shown here is derived from an EMBL/GenBank/DDBJ whole genome shotgun (WGS) entry which is preliminary data.</text>
</comment>
<organism evidence="2 3">
    <name type="scientific">Giesbergeria sinuosa</name>
    <dbReference type="NCBI Taxonomy" id="80883"/>
    <lineage>
        <taxon>Bacteria</taxon>
        <taxon>Pseudomonadati</taxon>
        <taxon>Pseudomonadota</taxon>
        <taxon>Betaproteobacteria</taxon>
        <taxon>Burkholderiales</taxon>
        <taxon>Comamonadaceae</taxon>
        <taxon>Giesbergeria</taxon>
    </lineage>
</organism>
<reference evidence="3" key="1">
    <citation type="journal article" date="2019" name="Int. J. Syst. Evol. Microbiol.">
        <title>The Global Catalogue of Microorganisms (GCM) 10K type strain sequencing project: providing services to taxonomists for standard genome sequencing and annotation.</title>
        <authorList>
            <consortium name="The Broad Institute Genomics Platform"/>
            <consortium name="The Broad Institute Genome Sequencing Center for Infectious Disease"/>
            <person name="Wu L."/>
            <person name="Ma J."/>
        </authorList>
    </citation>
    <scope>NUCLEOTIDE SEQUENCE [LARGE SCALE GENOMIC DNA]</scope>
    <source>
        <strain evidence="3">CCUG 49452</strain>
    </source>
</reference>